<reference evidence="1 2" key="1">
    <citation type="submission" date="2020-07" db="EMBL/GenBank/DDBJ databases">
        <title>A new beta-1,3-glucan-decomposing anaerobic bacterium isolated from anoxic soil subjected to biological soil disinfestation.</title>
        <authorList>
            <person name="Ueki A."/>
            <person name="Tonouchi A."/>
        </authorList>
    </citation>
    <scope>NUCLEOTIDE SEQUENCE [LARGE SCALE GENOMIC DNA]</scope>
    <source>
        <strain evidence="1 2">TW1</strain>
    </source>
</reference>
<keyword evidence="2" id="KW-1185">Reference proteome</keyword>
<name>A0A6V8SS30_9CLOT</name>
<dbReference type="Proteomes" id="UP000580568">
    <property type="component" value="Unassembled WGS sequence"/>
</dbReference>
<evidence type="ECO:0000313" key="2">
    <source>
        <dbReference type="Proteomes" id="UP000580568"/>
    </source>
</evidence>
<evidence type="ECO:0000313" key="1">
    <source>
        <dbReference type="EMBL" id="GFP78048.1"/>
    </source>
</evidence>
<dbReference type="RefSeq" id="WP_183279370.1">
    <property type="nucleotide sequence ID" value="NZ_BLZR01000001.1"/>
</dbReference>
<proteinExistence type="predicted"/>
<organism evidence="1 2">
    <name type="scientific">Clostridium fungisolvens</name>
    <dbReference type="NCBI Taxonomy" id="1604897"/>
    <lineage>
        <taxon>Bacteria</taxon>
        <taxon>Bacillati</taxon>
        <taxon>Bacillota</taxon>
        <taxon>Clostridia</taxon>
        <taxon>Eubacteriales</taxon>
        <taxon>Clostridiaceae</taxon>
        <taxon>Clostridium</taxon>
    </lineage>
</organism>
<comment type="caution">
    <text evidence="1">The sequence shown here is derived from an EMBL/GenBank/DDBJ whole genome shotgun (WGS) entry which is preliminary data.</text>
</comment>
<dbReference type="AlphaFoldDB" id="A0A6V8SS30"/>
<protein>
    <submittedName>
        <fullName evidence="1">Uncharacterized protein</fullName>
    </submittedName>
</protein>
<sequence>MVWDKMKELNLDDKIEEHLKDVSQRDSNAVEDVITDSDMLQEVKELIHQGMDPRRIGEQLGLSVRQVNIVKDMLGKM</sequence>
<gene>
    <name evidence="1" type="ORF">bsdtw1_04241</name>
</gene>
<dbReference type="EMBL" id="BLZR01000001">
    <property type="protein sequence ID" value="GFP78048.1"/>
    <property type="molecule type" value="Genomic_DNA"/>
</dbReference>
<accession>A0A6V8SS30</accession>